<accession>A0A8J4WGP1</accession>
<evidence type="ECO:0000313" key="2">
    <source>
        <dbReference type="EMBL" id="KAF5399636.1"/>
    </source>
</evidence>
<evidence type="ECO:0000256" key="1">
    <source>
        <dbReference type="PROSITE-ProRule" id="PRU00023"/>
    </source>
</evidence>
<protein>
    <submittedName>
        <fullName evidence="2">Ankyrin repeat domain-containing protein 39</fullName>
    </submittedName>
</protein>
<dbReference type="PROSITE" id="PS50297">
    <property type="entry name" value="ANK_REP_REGION"/>
    <property type="match status" value="1"/>
</dbReference>
<proteinExistence type="predicted"/>
<comment type="caution">
    <text evidence="2">The sequence shown here is derived from an EMBL/GenBank/DDBJ whole genome shotgun (WGS) entry which is preliminary data.</text>
</comment>
<dbReference type="PROSITE" id="PS50088">
    <property type="entry name" value="ANK_REPEAT"/>
    <property type="match status" value="1"/>
</dbReference>
<sequence length="221" mass="24525">MFAQCQQLCVYHPHCSLENDCCLQLVCRVTRNMQRATLRNVVMTVDFVMNCHTHSCCDHISASPSVHQTMDEMDFERSIWYAASSGNDAQVDRLLERSPETVNNADKYGYTALHYAARNNRLAICRKLLTAGADIFARTHSDGATAAHRAAFCGHLTVLKELVHVGGEKLVLTKNNDGQTCLHAAYRGNRGDVIQWLVEMFPTLSTIVDNKGLSPLEVAAA</sequence>
<dbReference type="AlphaFoldDB" id="A0A8J4WGP1"/>
<dbReference type="Pfam" id="PF00023">
    <property type="entry name" value="Ank"/>
    <property type="match status" value="1"/>
</dbReference>
<organism evidence="2 3">
    <name type="scientific">Paragonimus heterotremus</name>
    <dbReference type="NCBI Taxonomy" id="100268"/>
    <lineage>
        <taxon>Eukaryota</taxon>
        <taxon>Metazoa</taxon>
        <taxon>Spiralia</taxon>
        <taxon>Lophotrochozoa</taxon>
        <taxon>Platyhelminthes</taxon>
        <taxon>Trematoda</taxon>
        <taxon>Digenea</taxon>
        <taxon>Plagiorchiida</taxon>
        <taxon>Troglotremata</taxon>
        <taxon>Troglotrematidae</taxon>
        <taxon>Paragonimus</taxon>
    </lineage>
</organism>
<feature type="repeat" description="ANK" evidence="1">
    <location>
        <begin position="108"/>
        <end position="140"/>
    </location>
</feature>
<dbReference type="SMART" id="SM00248">
    <property type="entry name" value="ANK"/>
    <property type="match status" value="4"/>
</dbReference>
<keyword evidence="3" id="KW-1185">Reference proteome</keyword>
<dbReference type="Pfam" id="PF12796">
    <property type="entry name" value="Ank_2"/>
    <property type="match status" value="1"/>
</dbReference>
<dbReference type="EMBL" id="LUCH01003865">
    <property type="protein sequence ID" value="KAF5399636.1"/>
    <property type="molecule type" value="Genomic_DNA"/>
</dbReference>
<keyword evidence="1" id="KW-0040">ANK repeat</keyword>
<gene>
    <name evidence="2" type="ORF">PHET_07278</name>
</gene>
<dbReference type="InterPro" id="IPR002110">
    <property type="entry name" value="Ankyrin_rpt"/>
</dbReference>
<dbReference type="OrthoDB" id="70519at2759"/>
<dbReference type="PANTHER" id="PTHR24121">
    <property type="entry name" value="NO MECHANORECEPTOR POTENTIAL C, ISOFORM D-RELATED"/>
    <property type="match status" value="1"/>
</dbReference>
<name>A0A8J4WGP1_9TREM</name>
<dbReference type="SUPFAM" id="SSF48403">
    <property type="entry name" value="Ankyrin repeat"/>
    <property type="match status" value="1"/>
</dbReference>
<dbReference type="PANTHER" id="PTHR24121:SF23">
    <property type="entry name" value="NO MECHANORECEPTOR POTENTIAL C, ISOFORM H"/>
    <property type="match status" value="1"/>
</dbReference>
<dbReference type="Gene3D" id="1.25.40.20">
    <property type="entry name" value="Ankyrin repeat-containing domain"/>
    <property type="match status" value="1"/>
</dbReference>
<evidence type="ECO:0000313" key="3">
    <source>
        <dbReference type="Proteomes" id="UP000748531"/>
    </source>
</evidence>
<dbReference type="InterPro" id="IPR036770">
    <property type="entry name" value="Ankyrin_rpt-contain_sf"/>
</dbReference>
<dbReference type="Proteomes" id="UP000748531">
    <property type="component" value="Unassembled WGS sequence"/>
</dbReference>
<reference evidence="2" key="1">
    <citation type="submission" date="2019-05" db="EMBL/GenBank/DDBJ databases">
        <title>Annotation for the trematode Paragonimus heterotremus.</title>
        <authorList>
            <person name="Choi Y.-J."/>
        </authorList>
    </citation>
    <scope>NUCLEOTIDE SEQUENCE</scope>
    <source>
        <strain evidence="2">LC</strain>
    </source>
</reference>